<evidence type="ECO:0000313" key="10">
    <source>
        <dbReference type="Proteomes" id="UP001212152"/>
    </source>
</evidence>
<dbReference type="EMBL" id="JADGJQ010000016">
    <property type="protein sequence ID" value="KAJ3180435.1"/>
    <property type="molecule type" value="Genomic_DNA"/>
</dbReference>
<comment type="caution">
    <text evidence="9">The sequence shown here is derived from an EMBL/GenBank/DDBJ whole genome shotgun (WGS) entry which is preliminary data.</text>
</comment>
<comment type="similarity">
    <text evidence="2">Belongs to the germin family.</text>
</comment>
<comment type="subcellular location">
    <subcellularLocation>
        <location evidence="1">Secreted</location>
    </subcellularLocation>
</comment>
<dbReference type="Pfam" id="PF00190">
    <property type="entry name" value="Cupin_1"/>
    <property type="match status" value="1"/>
</dbReference>
<evidence type="ECO:0000313" key="9">
    <source>
        <dbReference type="EMBL" id="KAJ3180435.1"/>
    </source>
</evidence>
<dbReference type="SMART" id="SM00835">
    <property type="entry name" value="Cupin_1"/>
    <property type="match status" value="1"/>
</dbReference>
<dbReference type="InterPro" id="IPR011051">
    <property type="entry name" value="RmlC_Cupin_sf"/>
</dbReference>
<evidence type="ECO:0000256" key="5">
    <source>
        <dbReference type="ARBA" id="ARBA00023211"/>
    </source>
</evidence>
<dbReference type="CDD" id="cd02241">
    <property type="entry name" value="cupin_OxOx"/>
    <property type="match status" value="1"/>
</dbReference>
<organism evidence="9 10">
    <name type="scientific">Geranomyces variabilis</name>
    <dbReference type="NCBI Taxonomy" id="109894"/>
    <lineage>
        <taxon>Eukaryota</taxon>
        <taxon>Fungi</taxon>
        <taxon>Fungi incertae sedis</taxon>
        <taxon>Chytridiomycota</taxon>
        <taxon>Chytridiomycota incertae sedis</taxon>
        <taxon>Chytridiomycetes</taxon>
        <taxon>Spizellomycetales</taxon>
        <taxon>Powellomycetaceae</taxon>
        <taxon>Geranomyces</taxon>
    </lineage>
</organism>
<feature type="domain" description="Cupin type-1" evidence="8">
    <location>
        <begin position="65"/>
        <end position="208"/>
    </location>
</feature>
<evidence type="ECO:0000256" key="6">
    <source>
        <dbReference type="SAM" id="MobiDB-lite"/>
    </source>
</evidence>
<feature type="signal peptide" evidence="7">
    <location>
        <begin position="1"/>
        <end position="20"/>
    </location>
</feature>
<sequence length="237" mass="25457">MHLTNYFLSTLLATAACVAASPAPAAPSPSPSPSLKHHPRRLNAQTEVERMSGFRSKDYVLDLFHNPKGEEVGKGGKLSRMNLASLPALDRQHIALTLILLEPCGANLPHTHPRASEALYVINGDKVLVGVIEENGGKVILNNLDTGKATFVPQGALHFEQNLTCEPAVVIAANPSEDPGTLTIASEFWMLPDGTLEASLGVDESEVRKIRGQIPMGPAPGSEECRKRCGLDNNNHY</sequence>
<keyword evidence="3" id="KW-0964">Secreted</keyword>
<feature type="chain" id="PRO_5042175292" description="Cupin type-1 domain-containing protein" evidence="7">
    <location>
        <begin position="21"/>
        <end position="237"/>
    </location>
</feature>
<dbReference type="InterPro" id="IPR001929">
    <property type="entry name" value="Germin"/>
</dbReference>
<dbReference type="SUPFAM" id="SSF51182">
    <property type="entry name" value="RmlC-like cupins"/>
    <property type="match status" value="1"/>
</dbReference>
<evidence type="ECO:0000256" key="3">
    <source>
        <dbReference type="ARBA" id="ARBA00022525"/>
    </source>
</evidence>
<dbReference type="Proteomes" id="UP001212152">
    <property type="component" value="Unassembled WGS sequence"/>
</dbReference>
<reference evidence="9" key="1">
    <citation type="submission" date="2020-05" db="EMBL/GenBank/DDBJ databases">
        <title>Phylogenomic resolution of chytrid fungi.</title>
        <authorList>
            <person name="Stajich J.E."/>
            <person name="Amses K."/>
            <person name="Simmons R."/>
            <person name="Seto K."/>
            <person name="Myers J."/>
            <person name="Bonds A."/>
            <person name="Quandt C.A."/>
            <person name="Barry K."/>
            <person name="Liu P."/>
            <person name="Grigoriev I."/>
            <person name="Longcore J.E."/>
            <person name="James T.Y."/>
        </authorList>
    </citation>
    <scope>NUCLEOTIDE SEQUENCE</scope>
    <source>
        <strain evidence="9">JEL0379</strain>
    </source>
</reference>
<dbReference type="InterPro" id="IPR006045">
    <property type="entry name" value="Cupin_1"/>
</dbReference>
<dbReference type="InterPro" id="IPR014710">
    <property type="entry name" value="RmlC-like_jellyroll"/>
</dbReference>
<dbReference type="GO" id="GO:0030145">
    <property type="term" value="F:manganese ion binding"/>
    <property type="evidence" value="ECO:0007669"/>
    <property type="project" value="InterPro"/>
</dbReference>
<dbReference type="Gene3D" id="2.60.120.10">
    <property type="entry name" value="Jelly Rolls"/>
    <property type="match status" value="1"/>
</dbReference>
<dbReference type="PRINTS" id="PR00325">
    <property type="entry name" value="GERMIN"/>
</dbReference>
<name>A0AAD5TNG4_9FUNG</name>
<evidence type="ECO:0000256" key="7">
    <source>
        <dbReference type="SAM" id="SignalP"/>
    </source>
</evidence>
<protein>
    <recommendedName>
        <fullName evidence="8">Cupin type-1 domain-containing protein</fullName>
    </recommendedName>
</protein>
<dbReference type="GO" id="GO:0005576">
    <property type="term" value="C:extracellular region"/>
    <property type="evidence" value="ECO:0007669"/>
    <property type="project" value="UniProtKB-SubCell"/>
</dbReference>
<keyword evidence="7" id="KW-0732">Signal</keyword>
<feature type="region of interest" description="Disordered" evidence="6">
    <location>
        <begin position="22"/>
        <end position="41"/>
    </location>
</feature>
<evidence type="ECO:0000256" key="4">
    <source>
        <dbReference type="ARBA" id="ARBA00022723"/>
    </source>
</evidence>
<evidence type="ECO:0000259" key="8">
    <source>
        <dbReference type="SMART" id="SM00835"/>
    </source>
</evidence>
<dbReference type="AlphaFoldDB" id="A0AAD5TNG4"/>
<evidence type="ECO:0000256" key="1">
    <source>
        <dbReference type="ARBA" id="ARBA00004613"/>
    </source>
</evidence>
<accession>A0AAD5TNG4</accession>
<keyword evidence="4" id="KW-0479">Metal-binding</keyword>
<proteinExistence type="inferred from homology"/>
<keyword evidence="5" id="KW-0464">Manganese</keyword>
<dbReference type="PANTHER" id="PTHR31238">
    <property type="entry name" value="GERMIN-LIKE PROTEIN SUBFAMILY 3 MEMBER 3"/>
    <property type="match status" value="1"/>
</dbReference>
<keyword evidence="10" id="KW-1185">Reference proteome</keyword>
<gene>
    <name evidence="9" type="ORF">HDU87_001944</name>
</gene>
<evidence type="ECO:0000256" key="2">
    <source>
        <dbReference type="ARBA" id="ARBA00007456"/>
    </source>
</evidence>